<evidence type="ECO:0000256" key="5">
    <source>
        <dbReference type="HAMAP-Rule" id="MF_00214"/>
    </source>
</evidence>
<evidence type="ECO:0000256" key="4">
    <source>
        <dbReference type="ARBA" id="ARBA00023270"/>
    </source>
</evidence>
<dbReference type="EMBL" id="BMLN01000004">
    <property type="protein sequence ID" value="GGN97848.1"/>
    <property type="molecule type" value="Genomic_DNA"/>
</dbReference>
<feature type="binding site" evidence="5">
    <location>
        <position position="217"/>
    </location>
    <ligand>
        <name>3-dehydroquinate</name>
        <dbReference type="ChEBI" id="CHEBI:32364"/>
    </ligand>
</feature>
<dbReference type="RefSeq" id="WP_018977149.1">
    <property type="nucleotide sequence ID" value="NZ_BMLN01000004.1"/>
</dbReference>
<keyword evidence="5" id="KW-0028">Amino-acid biosynthesis</keyword>
<feature type="binding site" evidence="5">
    <location>
        <position position="22"/>
    </location>
    <ligand>
        <name>3-dehydroquinate</name>
        <dbReference type="ChEBI" id="CHEBI:32364"/>
    </ligand>
</feature>
<reference evidence="7" key="1">
    <citation type="journal article" date="2019" name="Int. J. Syst. Evol. Microbiol.">
        <title>The Global Catalogue of Microorganisms (GCM) 10K type strain sequencing project: providing services to taxonomists for standard genome sequencing and annotation.</title>
        <authorList>
            <consortium name="The Broad Institute Genomics Platform"/>
            <consortium name="The Broad Institute Genome Sequencing Center for Infectious Disease"/>
            <person name="Wu L."/>
            <person name="Ma J."/>
        </authorList>
    </citation>
    <scope>NUCLEOTIDE SEQUENCE [LARGE SCALE GENOMIC DNA]</scope>
    <source>
        <strain evidence="7">CGMCC 1.6964</strain>
    </source>
</reference>
<proteinExistence type="inferred from homology"/>
<evidence type="ECO:0000313" key="6">
    <source>
        <dbReference type="EMBL" id="GGN97848.1"/>
    </source>
</evidence>
<evidence type="ECO:0000313" key="7">
    <source>
        <dbReference type="Proteomes" id="UP000606653"/>
    </source>
</evidence>
<feature type="binding site" evidence="5">
    <location>
        <position position="236"/>
    </location>
    <ligand>
        <name>3-dehydroquinate</name>
        <dbReference type="ChEBI" id="CHEBI:32364"/>
    </ligand>
</feature>
<feature type="binding site" evidence="5">
    <location>
        <position position="87"/>
    </location>
    <ligand>
        <name>3-dehydroquinate</name>
        <dbReference type="ChEBI" id="CHEBI:32364"/>
    </ligand>
</feature>
<name>A0ABQ2KZF3_9BACL</name>
<evidence type="ECO:0000256" key="2">
    <source>
        <dbReference type="ARBA" id="ARBA00023141"/>
    </source>
</evidence>
<evidence type="ECO:0000256" key="1">
    <source>
        <dbReference type="ARBA" id="ARBA00001864"/>
    </source>
</evidence>
<dbReference type="NCBIfam" id="TIGR01093">
    <property type="entry name" value="aroD"/>
    <property type="match status" value="1"/>
</dbReference>
<dbReference type="CDD" id="cd00502">
    <property type="entry name" value="DHQase_I"/>
    <property type="match status" value="1"/>
</dbReference>
<keyword evidence="2 5" id="KW-0057">Aromatic amino acid biosynthesis</keyword>
<comment type="pathway">
    <text evidence="5">Metabolic intermediate biosynthesis; chorismate biosynthesis; chorismate from D-erythrose 4-phosphate and phosphoenolpyruvate: step 3/7.</text>
</comment>
<comment type="subunit">
    <text evidence="5">Homodimer.</text>
</comment>
<feature type="active site" description="Proton donor/acceptor" evidence="5">
    <location>
        <position position="148"/>
    </location>
</feature>
<evidence type="ECO:0000256" key="3">
    <source>
        <dbReference type="ARBA" id="ARBA00023239"/>
    </source>
</evidence>
<keyword evidence="7" id="KW-1185">Reference proteome</keyword>
<dbReference type="PANTHER" id="PTHR43699">
    <property type="entry name" value="3-DEHYDROQUINATE DEHYDRATASE"/>
    <property type="match status" value="1"/>
</dbReference>
<keyword evidence="3 5" id="KW-0456">Lyase</keyword>
<protein>
    <recommendedName>
        <fullName evidence="5">3-dehydroquinate dehydratase</fullName>
        <shortName evidence="5">3-dehydroquinase</shortName>
        <ecNumber evidence="5">4.2.1.10</ecNumber>
    </recommendedName>
    <alternativeName>
        <fullName evidence="5">Type I DHQase</fullName>
    </alternativeName>
    <alternativeName>
        <fullName evidence="5">Type I dehydroquinase</fullName>
        <shortName evidence="5">DHQ1</shortName>
    </alternativeName>
</protein>
<dbReference type="EC" id="4.2.1.10" evidence="5"/>
<dbReference type="Proteomes" id="UP000606653">
    <property type="component" value="Unassembled WGS sequence"/>
</dbReference>
<dbReference type="Pfam" id="PF01487">
    <property type="entry name" value="DHquinase_I"/>
    <property type="match status" value="1"/>
</dbReference>
<dbReference type="HAMAP" id="MF_00214">
    <property type="entry name" value="AroD"/>
    <property type="match status" value="1"/>
</dbReference>
<comment type="function">
    <text evidence="5">Involved in the third step of the chorismate pathway, which leads to the biosynthesis of aromatic amino acids. Catalyzes the cis-dehydration of 3-dehydroquinate (DHQ) and introduces the first double bond of the aromatic ring to yield 3-dehydroshikimate.</text>
</comment>
<feature type="binding site" evidence="5">
    <location>
        <begin position="47"/>
        <end position="49"/>
    </location>
    <ligand>
        <name>3-dehydroquinate</name>
        <dbReference type="ChEBI" id="CHEBI:32364"/>
    </ligand>
</feature>
<comment type="caution">
    <text evidence="6">The sequence shown here is derived from an EMBL/GenBank/DDBJ whole genome shotgun (WGS) entry which is preliminary data.</text>
</comment>
<comment type="catalytic activity">
    <reaction evidence="1 5">
        <text>3-dehydroquinate = 3-dehydroshikimate + H2O</text>
        <dbReference type="Rhea" id="RHEA:21096"/>
        <dbReference type="ChEBI" id="CHEBI:15377"/>
        <dbReference type="ChEBI" id="CHEBI:16630"/>
        <dbReference type="ChEBI" id="CHEBI:32364"/>
        <dbReference type="EC" id="4.2.1.10"/>
    </reaction>
</comment>
<dbReference type="PANTHER" id="PTHR43699:SF1">
    <property type="entry name" value="3-DEHYDROQUINATE DEHYDRATASE"/>
    <property type="match status" value="1"/>
</dbReference>
<comment type="similarity">
    <text evidence="5">Belongs to the type-I 3-dehydroquinase family.</text>
</comment>
<dbReference type="InterPro" id="IPR013785">
    <property type="entry name" value="Aldolase_TIM"/>
</dbReference>
<dbReference type="InterPro" id="IPR050146">
    <property type="entry name" value="Type-I_3-dehydroquinase"/>
</dbReference>
<sequence length="256" mass="27808">MNAIVEVRGVRLGEGVPKICVSMTGRTKEELLEEAELLRSIKPDFAEWRVDFFEAVDSLDDSFEEILAVLAELRELLENTPLIFTFRSSREGGQRELAEDKYIRLNREAAASGHADMIDIELFMGENIVRELAAEVRRIGALSIVSNHDFHGTPSKEELTARLRLARELGADVPKIAVMPHNPGDVLALLEATYIVSSDGIGPIITMSMDRTGVVSRIAGGTFGSALTFGAAKKASAPGQLAVAELRGILNTLYGG</sequence>
<dbReference type="SUPFAM" id="SSF51569">
    <property type="entry name" value="Aldolase"/>
    <property type="match status" value="1"/>
</dbReference>
<gene>
    <name evidence="5 6" type="primary">aroD</name>
    <name evidence="6" type="ORF">GCM10010969_16180</name>
</gene>
<accession>A0ABQ2KZF3</accession>
<dbReference type="InterPro" id="IPR001381">
    <property type="entry name" value="DHquinase_I"/>
</dbReference>
<keyword evidence="4 5" id="KW-0704">Schiff base</keyword>
<feature type="active site" description="Schiff-base intermediate with substrate" evidence="5">
    <location>
        <position position="175"/>
    </location>
</feature>
<feature type="binding site" evidence="5">
    <location>
        <position position="240"/>
    </location>
    <ligand>
        <name>3-dehydroquinate</name>
        <dbReference type="ChEBI" id="CHEBI:32364"/>
    </ligand>
</feature>
<dbReference type="Gene3D" id="3.20.20.70">
    <property type="entry name" value="Aldolase class I"/>
    <property type="match status" value="1"/>
</dbReference>
<organism evidence="6 7">
    <name type="scientific">Saccharibacillus kuerlensis</name>
    <dbReference type="NCBI Taxonomy" id="459527"/>
    <lineage>
        <taxon>Bacteria</taxon>
        <taxon>Bacillati</taxon>
        <taxon>Bacillota</taxon>
        <taxon>Bacilli</taxon>
        <taxon>Bacillales</taxon>
        <taxon>Paenibacillaceae</taxon>
        <taxon>Saccharibacillus</taxon>
    </lineage>
</organism>